<proteinExistence type="predicted"/>
<dbReference type="EMBL" id="CAKLBY020000153">
    <property type="protein sequence ID" value="CAK7929373.1"/>
    <property type="molecule type" value="Genomic_DNA"/>
</dbReference>
<reference evidence="1" key="1">
    <citation type="submission" date="2024-01" db="EMBL/GenBank/DDBJ databases">
        <authorList>
            <person name="Webb A."/>
        </authorList>
    </citation>
    <scope>NUCLEOTIDE SEQUENCE</scope>
    <source>
        <strain evidence="1">Pm1</strain>
    </source>
</reference>
<sequence>MLRCVWQRAVLATRFGAASARAVASQSDAAEKTLRSPNQLNVLLSNQTPPTTFVATCRALRVIDETALLVTIDVRTWNVALQRRPEAQGERVAAELLGLIASCSCENASELLRQLKRRYGPQFVARVLVDVVNGCANIKMFADAHELLLYQQTLWSEICSGTTSTDETLTTGWSEQSKAMMPPSVVGHLMAKMTHRKKRGQVLALARAYFASAAFDPVRDFQQRGFLELFKASVYTQQSPKCGARVFGLRGGNVADGKHTREARCAGDGLPVDDAIDEAAEGVGIVDEVLPGDENIYVNVLKACMEIEDFSAFKDAFRGMVARGMARSAGFGSAIRYCHKHLDPVFHEEVLDGVFWTEQKLAGAWTLEVENYNDALGCFAATNRPDQANEIFSQMLNNSS</sequence>
<evidence type="ECO:0008006" key="3">
    <source>
        <dbReference type="Google" id="ProtNLM"/>
    </source>
</evidence>
<evidence type="ECO:0000313" key="1">
    <source>
        <dbReference type="EMBL" id="CAK7929373.1"/>
    </source>
</evidence>
<accession>A0AAV1U6U2</accession>
<evidence type="ECO:0000313" key="2">
    <source>
        <dbReference type="Proteomes" id="UP001162060"/>
    </source>
</evidence>
<gene>
    <name evidence="1" type="ORF">PM001_LOCUS14523</name>
</gene>
<comment type="caution">
    <text evidence="1">The sequence shown here is derived from an EMBL/GenBank/DDBJ whole genome shotgun (WGS) entry which is preliminary data.</text>
</comment>
<organism evidence="1 2">
    <name type="scientific">Peronospora matthiolae</name>
    <dbReference type="NCBI Taxonomy" id="2874970"/>
    <lineage>
        <taxon>Eukaryota</taxon>
        <taxon>Sar</taxon>
        <taxon>Stramenopiles</taxon>
        <taxon>Oomycota</taxon>
        <taxon>Peronosporomycetes</taxon>
        <taxon>Peronosporales</taxon>
        <taxon>Peronosporaceae</taxon>
        <taxon>Peronospora</taxon>
    </lineage>
</organism>
<name>A0AAV1U6U2_9STRA</name>
<dbReference type="AlphaFoldDB" id="A0AAV1U6U2"/>
<protein>
    <recommendedName>
        <fullName evidence="3">Pentatricopeptide repeat-containing protein</fullName>
    </recommendedName>
</protein>
<dbReference type="Proteomes" id="UP001162060">
    <property type="component" value="Unassembled WGS sequence"/>
</dbReference>